<dbReference type="KEGG" id="sphv:F9278_34555"/>
<feature type="domain" description="Acyl-CoA oxidase/dehydrogenase middle" evidence="7">
    <location>
        <begin position="165"/>
        <end position="256"/>
    </location>
</feature>
<dbReference type="PANTHER" id="PTHR43884">
    <property type="entry name" value="ACYL-COA DEHYDROGENASE"/>
    <property type="match status" value="1"/>
</dbReference>
<name>A0A5P8KBQ8_9ACTN</name>
<dbReference type="Gene3D" id="1.10.540.10">
    <property type="entry name" value="Acyl-CoA dehydrogenase/oxidase, N-terminal domain"/>
    <property type="match status" value="1"/>
</dbReference>
<dbReference type="Gene3D" id="1.20.140.10">
    <property type="entry name" value="Butyryl-CoA Dehydrogenase, subunit A, domain 3"/>
    <property type="match status" value="1"/>
</dbReference>
<keyword evidence="3 5" id="KW-0285">Flavoprotein</keyword>
<evidence type="ECO:0000259" key="7">
    <source>
        <dbReference type="Pfam" id="PF02770"/>
    </source>
</evidence>
<dbReference type="EMBL" id="CP045096">
    <property type="protein sequence ID" value="QFR00451.1"/>
    <property type="molecule type" value="Genomic_DNA"/>
</dbReference>
<dbReference type="SUPFAM" id="SSF47203">
    <property type="entry name" value="Acyl-CoA dehydrogenase C-terminal domain-like"/>
    <property type="match status" value="1"/>
</dbReference>
<dbReference type="AlphaFoldDB" id="A0A5P8KBQ8"/>
<dbReference type="InterPro" id="IPR009075">
    <property type="entry name" value="AcylCo_DH/oxidase_C"/>
</dbReference>
<dbReference type="CDD" id="cd00567">
    <property type="entry name" value="ACAD"/>
    <property type="match status" value="1"/>
</dbReference>
<dbReference type="InterPro" id="IPR037069">
    <property type="entry name" value="AcylCoA_DH/ox_N_sf"/>
</dbReference>
<dbReference type="Pfam" id="PF00441">
    <property type="entry name" value="Acyl-CoA_dh_1"/>
    <property type="match status" value="1"/>
</dbReference>
<dbReference type="InterPro" id="IPR036250">
    <property type="entry name" value="AcylCo_DH-like_C"/>
</dbReference>
<dbReference type="InterPro" id="IPR046373">
    <property type="entry name" value="Acyl-CoA_Oxase/DH_mid-dom_sf"/>
</dbReference>
<evidence type="ECO:0000313" key="9">
    <source>
        <dbReference type="EMBL" id="QFR00451.1"/>
    </source>
</evidence>
<dbReference type="Proteomes" id="UP000327294">
    <property type="component" value="Chromosome"/>
</dbReference>
<sequence length="598" mass="64556">MKNFSASSATPSADVSTPRVSLSNELFLGTVRWDLLAAFPQQEEGDRRVGGEAVAEFTRFLHERVDPTGTDLSRELPKGVVEELRARGCLRLMVASEDGGRGLSPYNTFRLIETAASWSLPVANVMGIGNGFGAGAYLRMPLDGPLREVLRDHVAAGNVSGRADTEPAGAGNSRQTTVATPLASGGGYRLNGEKVFIGNAVIADLLDVTATLHTVEGPRSVSFFVDTTTPGLEVVGQQDFMGLRGAPIGHVRLTDVEVPASRMLGGAELGRLAREVKEFIYLARTLSVVPPSLAIARLCLEWSREFTGRRTIDGRPLGAFPEIQRIIALSMADTYAAESLVRWTLLSQDTDPLHEHAMLKNVASETCWRVLERTMGLLGGEGYETADSKARRGARPLPLERFHRDARGLRISGGVDYLVDLLAGQLRLTDCYYARTYRQAPAGNAAEAGQRLAAILGGVNAGHVEYVTAQAAALAWACQTLTDRHPDQADGFQQQHTVLTLHRIAAELLTMSTALARSAAEDTTGASGTRELVDIHCAAARHRLTGFWEELDDGYDEQYADVAGRWLAGRGHEELLGDVITTVPRTGRGAHRRQGVSL</sequence>
<reference evidence="9 10" key="1">
    <citation type="submission" date="2019-10" db="EMBL/GenBank/DDBJ databases">
        <title>Streptomyces sp. strain GY16 isolated from leaves of Broussonetia papyrifera.</title>
        <authorList>
            <person name="Mo P."/>
        </authorList>
    </citation>
    <scope>NUCLEOTIDE SEQUENCE [LARGE SCALE GENOMIC DNA]</scope>
    <source>
        <strain evidence="9 10">GY16</strain>
    </source>
</reference>
<keyword evidence="4 5" id="KW-0274">FAD</keyword>
<comment type="similarity">
    <text evidence="2 5">Belongs to the acyl-CoA dehydrogenase family.</text>
</comment>
<feature type="domain" description="Acyl-CoA dehydrogenase/oxidase C-terminal" evidence="6">
    <location>
        <begin position="288"/>
        <end position="416"/>
    </location>
</feature>
<evidence type="ECO:0000256" key="3">
    <source>
        <dbReference type="ARBA" id="ARBA00022630"/>
    </source>
</evidence>
<evidence type="ECO:0000259" key="8">
    <source>
        <dbReference type="Pfam" id="PF02771"/>
    </source>
</evidence>
<dbReference type="PANTHER" id="PTHR43884:SF40">
    <property type="entry name" value="ACYL-COA DEHYDROGENASE"/>
    <property type="match status" value="1"/>
</dbReference>
<evidence type="ECO:0000256" key="5">
    <source>
        <dbReference type="RuleBase" id="RU362125"/>
    </source>
</evidence>
<keyword evidence="10" id="KW-1185">Reference proteome</keyword>
<feature type="domain" description="Acyl-CoA dehydrogenase/oxidase N-terminal" evidence="8">
    <location>
        <begin position="55"/>
        <end position="136"/>
    </location>
</feature>
<comment type="cofactor">
    <cofactor evidence="1 5">
        <name>FAD</name>
        <dbReference type="ChEBI" id="CHEBI:57692"/>
    </cofactor>
</comment>
<keyword evidence="5" id="KW-0560">Oxidoreductase</keyword>
<dbReference type="Gene3D" id="2.40.110.10">
    <property type="entry name" value="Butyryl-CoA Dehydrogenase, subunit A, domain 2"/>
    <property type="match status" value="1"/>
</dbReference>
<dbReference type="Pfam" id="PF02771">
    <property type="entry name" value="Acyl-CoA_dh_N"/>
    <property type="match status" value="1"/>
</dbReference>
<dbReference type="Pfam" id="PF02770">
    <property type="entry name" value="Acyl-CoA_dh_M"/>
    <property type="match status" value="1"/>
</dbReference>
<protein>
    <submittedName>
        <fullName evidence="9">Acyl-CoA dehydrogenase</fullName>
    </submittedName>
</protein>
<evidence type="ECO:0000259" key="6">
    <source>
        <dbReference type="Pfam" id="PF00441"/>
    </source>
</evidence>
<dbReference type="InterPro" id="IPR009100">
    <property type="entry name" value="AcylCoA_DH/oxidase_NM_dom_sf"/>
</dbReference>
<gene>
    <name evidence="9" type="ORF">F9278_34555</name>
</gene>
<evidence type="ECO:0000313" key="10">
    <source>
        <dbReference type="Proteomes" id="UP000327294"/>
    </source>
</evidence>
<evidence type="ECO:0000256" key="4">
    <source>
        <dbReference type="ARBA" id="ARBA00022827"/>
    </source>
</evidence>
<dbReference type="InterPro" id="IPR006091">
    <property type="entry name" value="Acyl-CoA_Oxase/DH_mid-dom"/>
</dbReference>
<dbReference type="InterPro" id="IPR013786">
    <property type="entry name" value="AcylCoA_DH/ox_N"/>
</dbReference>
<dbReference type="SUPFAM" id="SSF56645">
    <property type="entry name" value="Acyl-CoA dehydrogenase NM domain-like"/>
    <property type="match status" value="1"/>
</dbReference>
<dbReference type="GO" id="GO:0003995">
    <property type="term" value="F:acyl-CoA dehydrogenase activity"/>
    <property type="evidence" value="ECO:0007669"/>
    <property type="project" value="TreeGrafter"/>
</dbReference>
<dbReference type="GO" id="GO:0050660">
    <property type="term" value="F:flavin adenine dinucleotide binding"/>
    <property type="evidence" value="ECO:0007669"/>
    <property type="project" value="InterPro"/>
</dbReference>
<evidence type="ECO:0000256" key="1">
    <source>
        <dbReference type="ARBA" id="ARBA00001974"/>
    </source>
</evidence>
<proteinExistence type="inferred from homology"/>
<accession>A0A5P8KBQ8</accession>
<evidence type="ECO:0000256" key="2">
    <source>
        <dbReference type="ARBA" id="ARBA00009347"/>
    </source>
</evidence>
<organism evidence="9 10">
    <name type="scientific">Streptomyces phaeolivaceus</name>
    <dbReference type="NCBI Taxonomy" id="2653200"/>
    <lineage>
        <taxon>Bacteria</taxon>
        <taxon>Bacillati</taxon>
        <taxon>Actinomycetota</taxon>
        <taxon>Actinomycetes</taxon>
        <taxon>Kitasatosporales</taxon>
        <taxon>Streptomycetaceae</taxon>
        <taxon>Streptomyces</taxon>
    </lineage>
</organism>